<reference evidence="2" key="2">
    <citation type="submission" date="2023-01" db="EMBL/GenBank/DDBJ databases">
        <authorList>
            <person name="Sun Q."/>
            <person name="Evtushenko L."/>
        </authorList>
    </citation>
    <scope>NUCLEOTIDE SEQUENCE</scope>
    <source>
        <strain evidence="2">VKM Ac-2007</strain>
    </source>
</reference>
<evidence type="ECO:0000313" key="2">
    <source>
        <dbReference type="EMBL" id="GLK13326.1"/>
    </source>
</evidence>
<name>A0A9W6I8H0_9ACTN</name>
<dbReference type="InterPro" id="IPR029069">
    <property type="entry name" value="HotDog_dom_sf"/>
</dbReference>
<keyword evidence="3" id="KW-1185">Reference proteome</keyword>
<dbReference type="Gene3D" id="3.10.129.10">
    <property type="entry name" value="Hotdog Thioesterase"/>
    <property type="match status" value="1"/>
</dbReference>
<dbReference type="Pfam" id="PF13452">
    <property type="entry name" value="FAS1_DH_region"/>
    <property type="match status" value="1"/>
</dbReference>
<evidence type="ECO:0000313" key="3">
    <source>
        <dbReference type="Proteomes" id="UP001143474"/>
    </source>
</evidence>
<organism evidence="2 3">
    <name type="scientific">Streptosporangium carneum</name>
    <dbReference type="NCBI Taxonomy" id="47481"/>
    <lineage>
        <taxon>Bacteria</taxon>
        <taxon>Bacillati</taxon>
        <taxon>Actinomycetota</taxon>
        <taxon>Actinomycetes</taxon>
        <taxon>Streptosporangiales</taxon>
        <taxon>Streptosporangiaceae</taxon>
        <taxon>Streptosporangium</taxon>
    </lineage>
</organism>
<dbReference type="EMBL" id="BSEV01000021">
    <property type="protein sequence ID" value="GLK13326.1"/>
    <property type="molecule type" value="Genomic_DNA"/>
</dbReference>
<protein>
    <submittedName>
        <fullName evidence="2">UPF0336 protein</fullName>
    </submittedName>
</protein>
<gene>
    <name evidence="2" type="ORF">GCM10017600_67370</name>
</gene>
<evidence type="ECO:0000259" key="1">
    <source>
        <dbReference type="Pfam" id="PF13452"/>
    </source>
</evidence>
<sequence>MPLNPAFAGRVYPATTPYRIGREKIREFAEAIGDTRDEQAAPPTFAIALTLRAEVAVVSDPELGLDMTRLLHREQRFDHRRAIRDGDELTVTVTITEVDRVGGTDVVTLTSDLRTVAGEHVCTTTSTLIAQGDD</sequence>
<dbReference type="AlphaFoldDB" id="A0A9W6I8H0"/>
<feature type="domain" description="FAS1-like dehydratase" evidence="1">
    <location>
        <begin position="7"/>
        <end position="123"/>
    </location>
</feature>
<reference evidence="2" key="1">
    <citation type="journal article" date="2014" name="Int. J. Syst. Evol. Microbiol.">
        <title>Complete genome sequence of Corynebacterium casei LMG S-19264T (=DSM 44701T), isolated from a smear-ripened cheese.</title>
        <authorList>
            <consortium name="US DOE Joint Genome Institute (JGI-PGF)"/>
            <person name="Walter F."/>
            <person name="Albersmeier A."/>
            <person name="Kalinowski J."/>
            <person name="Ruckert C."/>
        </authorList>
    </citation>
    <scope>NUCLEOTIDE SEQUENCE</scope>
    <source>
        <strain evidence="2">VKM Ac-2007</strain>
    </source>
</reference>
<dbReference type="Proteomes" id="UP001143474">
    <property type="component" value="Unassembled WGS sequence"/>
</dbReference>
<comment type="caution">
    <text evidence="2">The sequence shown here is derived from an EMBL/GenBank/DDBJ whole genome shotgun (WGS) entry which is preliminary data.</text>
</comment>
<dbReference type="PIRSF" id="PIRSF018072">
    <property type="entry name" value="UCP018072"/>
    <property type="match status" value="1"/>
</dbReference>
<dbReference type="InterPro" id="IPR016709">
    <property type="entry name" value="HadA-like"/>
</dbReference>
<dbReference type="CDD" id="cd03441">
    <property type="entry name" value="R_hydratase_like"/>
    <property type="match status" value="1"/>
</dbReference>
<accession>A0A9W6I8H0</accession>
<dbReference type="RefSeq" id="WP_271221612.1">
    <property type="nucleotide sequence ID" value="NZ_BAAAVD010000035.1"/>
</dbReference>
<dbReference type="InterPro" id="IPR039569">
    <property type="entry name" value="FAS1-like_DH_region"/>
</dbReference>
<dbReference type="SUPFAM" id="SSF54637">
    <property type="entry name" value="Thioesterase/thiol ester dehydrase-isomerase"/>
    <property type="match status" value="1"/>
</dbReference>
<proteinExistence type="predicted"/>